<dbReference type="GO" id="GO:0016787">
    <property type="term" value="F:hydrolase activity"/>
    <property type="evidence" value="ECO:0007669"/>
    <property type="project" value="UniProtKB-KW"/>
</dbReference>
<dbReference type="InterPro" id="IPR012338">
    <property type="entry name" value="Beta-lactam/transpept-like"/>
</dbReference>
<dbReference type="Pfam" id="PF00144">
    <property type="entry name" value="Beta-lactamase"/>
    <property type="match status" value="1"/>
</dbReference>
<dbReference type="Gene3D" id="3.40.710.10">
    <property type="entry name" value="DD-peptidase/beta-lactamase superfamily"/>
    <property type="match status" value="1"/>
</dbReference>
<evidence type="ECO:0000313" key="4">
    <source>
        <dbReference type="Proteomes" id="UP000515297"/>
    </source>
</evidence>
<gene>
    <name evidence="3" type="ORF">H4O24_04620</name>
</gene>
<dbReference type="AlphaFoldDB" id="A0A7G6VW29"/>
<protein>
    <submittedName>
        <fullName evidence="3">Serine hydrolase</fullName>
    </submittedName>
</protein>
<dbReference type="EMBL" id="CP060052">
    <property type="protein sequence ID" value="QNE05944.1"/>
    <property type="molecule type" value="Genomic_DNA"/>
</dbReference>
<name>A0A7G6VW29_9SPHN</name>
<feature type="region of interest" description="Disordered" evidence="1">
    <location>
        <begin position="49"/>
        <end position="70"/>
    </location>
</feature>
<reference evidence="3 4" key="1">
    <citation type="submission" date="2020-08" db="EMBL/GenBank/DDBJ databases">
        <authorList>
            <person name="Liu G."/>
            <person name="Sun C."/>
        </authorList>
    </citation>
    <scope>NUCLEOTIDE SEQUENCE [LARGE SCALE GENOMIC DNA]</scope>
    <source>
        <strain evidence="3 4">OT19</strain>
    </source>
</reference>
<dbReference type="InterPro" id="IPR001466">
    <property type="entry name" value="Beta-lactam-related"/>
</dbReference>
<evidence type="ECO:0000313" key="3">
    <source>
        <dbReference type="EMBL" id="QNE05944.1"/>
    </source>
</evidence>
<proteinExistence type="predicted"/>
<organism evidence="3 4">
    <name type="scientific">Croceicoccus marinus</name>
    <dbReference type="NCBI Taxonomy" id="450378"/>
    <lineage>
        <taxon>Bacteria</taxon>
        <taxon>Pseudomonadati</taxon>
        <taxon>Pseudomonadota</taxon>
        <taxon>Alphaproteobacteria</taxon>
        <taxon>Sphingomonadales</taxon>
        <taxon>Erythrobacteraceae</taxon>
        <taxon>Croceicoccus</taxon>
    </lineage>
</organism>
<feature type="domain" description="Beta-lactamase-related" evidence="2">
    <location>
        <begin position="23"/>
        <end position="59"/>
    </location>
</feature>
<accession>A0A7G6VW29</accession>
<keyword evidence="3" id="KW-0378">Hydrolase</keyword>
<dbReference type="Proteomes" id="UP000515297">
    <property type="component" value="Chromosome"/>
</dbReference>
<sequence length="91" mass="9414">MGFCDQAGNGDACDAGSRPRTNSLDAPINDYLPDFPGNQGITIRELLQHRSGLPNPSADEGSGFYAETGPTIMDTGRASVFCAGPARGPNG</sequence>
<feature type="region of interest" description="Disordered" evidence="1">
    <location>
        <begin position="1"/>
        <end position="35"/>
    </location>
</feature>
<evidence type="ECO:0000256" key="1">
    <source>
        <dbReference type="SAM" id="MobiDB-lite"/>
    </source>
</evidence>
<evidence type="ECO:0000259" key="2">
    <source>
        <dbReference type="Pfam" id="PF00144"/>
    </source>
</evidence>
<dbReference type="SUPFAM" id="SSF56601">
    <property type="entry name" value="beta-lactamase/transpeptidase-like"/>
    <property type="match status" value="1"/>
</dbReference>